<organism evidence="5 6">
    <name type="scientific">Sphingomonas taxi</name>
    <dbReference type="NCBI Taxonomy" id="1549858"/>
    <lineage>
        <taxon>Bacteria</taxon>
        <taxon>Pseudomonadati</taxon>
        <taxon>Pseudomonadota</taxon>
        <taxon>Alphaproteobacteria</taxon>
        <taxon>Sphingomonadales</taxon>
        <taxon>Sphingomonadaceae</taxon>
        <taxon>Sphingomonas</taxon>
    </lineage>
</organism>
<dbReference type="InterPro" id="IPR004089">
    <property type="entry name" value="MCPsignal_dom"/>
</dbReference>
<evidence type="ECO:0000259" key="4">
    <source>
        <dbReference type="PROSITE" id="PS50111"/>
    </source>
</evidence>
<dbReference type="AlphaFoldDB" id="A0A2W5P061"/>
<proteinExistence type="inferred from homology"/>
<accession>A0A2W5P061</accession>
<feature type="domain" description="Methyl-accepting transducer" evidence="4">
    <location>
        <begin position="106"/>
        <end position="242"/>
    </location>
</feature>
<sequence length="242" mass="25646">MREKRVRAATGYMKLRYLDPFSEAWHTMVVGQVDSAQASGVPLTLLLAALAHAHSVTMRMIAEAVGDDAPRLLRLSDTVLRIAMIESDLMATRLGQIGIERTRDWRAERTATFRSEIADGIEGIAARGAVVHDRARSAAGSTRDMLDKTNEVATAAEQSALAMRDAAGTAAGLIAAIDTVQRDMQACNATLDAATAQAEGAVAASAVLNDHARSIDSILGLIRDIAGQTNLLALNATIEAAR</sequence>
<feature type="non-terminal residue" evidence="5">
    <location>
        <position position="242"/>
    </location>
</feature>
<dbReference type="EMBL" id="QFQI01000028">
    <property type="protein sequence ID" value="PZQ57958.1"/>
    <property type="molecule type" value="Genomic_DNA"/>
</dbReference>
<dbReference type="GO" id="GO:0006935">
    <property type="term" value="P:chemotaxis"/>
    <property type="evidence" value="ECO:0007669"/>
    <property type="project" value="InterPro"/>
</dbReference>
<dbReference type="GO" id="GO:0007165">
    <property type="term" value="P:signal transduction"/>
    <property type="evidence" value="ECO:0007669"/>
    <property type="project" value="UniProtKB-KW"/>
</dbReference>
<evidence type="ECO:0000313" key="6">
    <source>
        <dbReference type="Proteomes" id="UP000249229"/>
    </source>
</evidence>
<comment type="similarity">
    <text evidence="2">Belongs to the methyl-accepting chemotaxis (MCP) protein family.</text>
</comment>
<reference evidence="5 6" key="1">
    <citation type="submission" date="2017-08" db="EMBL/GenBank/DDBJ databases">
        <title>Infants hospitalized years apart are colonized by the same room-sourced microbial strains.</title>
        <authorList>
            <person name="Brooks B."/>
            <person name="Olm M.R."/>
            <person name="Firek B.A."/>
            <person name="Baker R."/>
            <person name="Thomas B.C."/>
            <person name="Morowitz M.J."/>
            <person name="Banfield J.F."/>
        </authorList>
    </citation>
    <scope>NUCLEOTIDE SEQUENCE [LARGE SCALE GENOMIC DNA]</scope>
    <source>
        <strain evidence="5">S2_005_001_R1_22</strain>
    </source>
</reference>
<dbReference type="PRINTS" id="PR00260">
    <property type="entry name" value="CHEMTRNSDUCR"/>
</dbReference>
<dbReference type="Gene3D" id="1.10.287.950">
    <property type="entry name" value="Methyl-accepting chemotaxis protein"/>
    <property type="match status" value="1"/>
</dbReference>
<keyword evidence="1 3" id="KW-0807">Transducer</keyword>
<dbReference type="PANTHER" id="PTHR32089">
    <property type="entry name" value="METHYL-ACCEPTING CHEMOTAXIS PROTEIN MCPB"/>
    <property type="match status" value="1"/>
</dbReference>
<dbReference type="InterPro" id="IPR004090">
    <property type="entry name" value="Chemotax_Me-accpt_rcpt"/>
</dbReference>
<evidence type="ECO:0000313" key="5">
    <source>
        <dbReference type="EMBL" id="PZQ57958.1"/>
    </source>
</evidence>
<evidence type="ECO:0000256" key="2">
    <source>
        <dbReference type="ARBA" id="ARBA00029447"/>
    </source>
</evidence>
<dbReference type="GO" id="GO:0016020">
    <property type="term" value="C:membrane"/>
    <property type="evidence" value="ECO:0007669"/>
    <property type="project" value="InterPro"/>
</dbReference>
<evidence type="ECO:0000256" key="1">
    <source>
        <dbReference type="ARBA" id="ARBA00023224"/>
    </source>
</evidence>
<dbReference type="PROSITE" id="PS50111">
    <property type="entry name" value="CHEMOTAXIS_TRANSDUC_2"/>
    <property type="match status" value="1"/>
</dbReference>
<dbReference type="PANTHER" id="PTHR32089:SF112">
    <property type="entry name" value="LYSOZYME-LIKE PROTEIN-RELATED"/>
    <property type="match status" value="1"/>
</dbReference>
<name>A0A2W5P061_9SPHN</name>
<dbReference type="GO" id="GO:0004888">
    <property type="term" value="F:transmembrane signaling receptor activity"/>
    <property type="evidence" value="ECO:0007669"/>
    <property type="project" value="InterPro"/>
</dbReference>
<evidence type="ECO:0000256" key="3">
    <source>
        <dbReference type="PROSITE-ProRule" id="PRU00284"/>
    </source>
</evidence>
<dbReference type="Pfam" id="PF00015">
    <property type="entry name" value="MCPsignal"/>
    <property type="match status" value="1"/>
</dbReference>
<dbReference type="SUPFAM" id="SSF58104">
    <property type="entry name" value="Methyl-accepting chemotaxis protein (MCP) signaling domain"/>
    <property type="match status" value="1"/>
</dbReference>
<dbReference type="Proteomes" id="UP000249229">
    <property type="component" value="Unassembled WGS sequence"/>
</dbReference>
<comment type="caution">
    <text evidence="5">The sequence shown here is derived from an EMBL/GenBank/DDBJ whole genome shotgun (WGS) entry which is preliminary data.</text>
</comment>
<gene>
    <name evidence="5" type="ORF">DI544_15330</name>
</gene>
<protein>
    <submittedName>
        <fullName evidence="5">Chemotaxis protein</fullName>
    </submittedName>
</protein>